<dbReference type="Pfam" id="PF01288">
    <property type="entry name" value="HPPK"/>
    <property type="match status" value="1"/>
</dbReference>
<protein>
    <recommendedName>
        <fullName evidence="4">2-amino-4-hydroxy-6-hydroxymethyldihydropteridine pyrophosphokinase</fullName>
        <ecNumber evidence="3">2.7.6.3</ecNumber>
    </recommendedName>
    <alternativeName>
        <fullName evidence="11">6-hydroxymethyl-7,8-dihydropterin pyrophosphokinase</fullName>
    </alternativeName>
    <alternativeName>
        <fullName evidence="12">7,8-dihydro-6-hydroxymethylpterin-pyrophosphokinase</fullName>
    </alternativeName>
</protein>
<dbReference type="SUPFAM" id="SSF55083">
    <property type="entry name" value="6-hydroxymethyl-7,8-dihydropterin pyrophosphokinase, HPPK"/>
    <property type="match status" value="1"/>
</dbReference>
<dbReference type="InterPro" id="IPR000550">
    <property type="entry name" value="Hppk"/>
</dbReference>
<evidence type="ECO:0000313" key="15">
    <source>
        <dbReference type="Proteomes" id="UP000241447"/>
    </source>
</evidence>
<dbReference type="GO" id="GO:0046654">
    <property type="term" value="P:tetrahydrofolate biosynthetic process"/>
    <property type="evidence" value="ECO:0007669"/>
    <property type="project" value="UniProtKB-UniPathway"/>
</dbReference>
<keyword evidence="7 14" id="KW-0418">Kinase</keyword>
<evidence type="ECO:0000256" key="3">
    <source>
        <dbReference type="ARBA" id="ARBA00013253"/>
    </source>
</evidence>
<dbReference type="InterPro" id="IPR035907">
    <property type="entry name" value="Hppk_sf"/>
</dbReference>
<comment type="function">
    <text evidence="10">Catalyzes the transfer of pyrophosphate from adenosine triphosphate (ATP) to 6-hydroxymethyl-7,8-dihydropterin, an enzymatic step in folate biosynthesis pathway.</text>
</comment>
<dbReference type="GO" id="GO:0003848">
    <property type="term" value="F:2-amino-4-hydroxy-6-hydroxymethyldihydropteridine diphosphokinase activity"/>
    <property type="evidence" value="ECO:0007669"/>
    <property type="project" value="UniProtKB-EC"/>
</dbReference>
<evidence type="ECO:0000256" key="8">
    <source>
        <dbReference type="ARBA" id="ARBA00022840"/>
    </source>
</evidence>
<keyword evidence="6" id="KW-0547">Nucleotide-binding</keyword>
<dbReference type="GO" id="GO:0005524">
    <property type="term" value="F:ATP binding"/>
    <property type="evidence" value="ECO:0007669"/>
    <property type="project" value="UniProtKB-KW"/>
</dbReference>
<keyword evidence="5" id="KW-0808">Transferase</keyword>
<dbReference type="GO" id="GO:0046656">
    <property type="term" value="P:folic acid biosynthetic process"/>
    <property type="evidence" value="ECO:0007669"/>
    <property type="project" value="UniProtKB-KW"/>
</dbReference>
<dbReference type="CDD" id="cd00483">
    <property type="entry name" value="HPPK"/>
    <property type="match status" value="1"/>
</dbReference>
<dbReference type="EC" id="2.7.6.3" evidence="3"/>
<dbReference type="Gene3D" id="3.30.70.560">
    <property type="entry name" value="7,8-Dihydro-6-hydroxymethylpterin-pyrophosphokinase HPPK"/>
    <property type="match status" value="1"/>
</dbReference>
<dbReference type="NCBIfam" id="TIGR01498">
    <property type="entry name" value="folK"/>
    <property type="match status" value="1"/>
</dbReference>
<sequence>MAVIVSRDVDEKYAKIRAWVAFGANLPSETGEPVETLFSAVQDLRDMGVAVRGASRVFETPCFPAGAGPSYINFAIEVETVLTPEALLSLLHEIEARHGRVRKTRWAGRSIDLDLMAMEGKVRPDVTTVQRWIDLPMSAQTTQAPETLILPHPRIQDRAFMLIPFADLAPDWVHPLSGKTVAEMIDALPDAEKTEVKAQSGLEIPVN</sequence>
<evidence type="ECO:0000256" key="5">
    <source>
        <dbReference type="ARBA" id="ARBA00022679"/>
    </source>
</evidence>
<evidence type="ECO:0000256" key="12">
    <source>
        <dbReference type="ARBA" id="ARBA00033413"/>
    </source>
</evidence>
<evidence type="ECO:0000313" key="14">
    <source>
        <dbReference type="EMBL" id="AVW92265.1"/>
    </source>
</evidence>
<dbReference type="EMBL" id="CP028475">
    <property type="protein sequence ID" value="AVW92265.1"/>
    <property type="molecule type" value="Genomic_DNA"/>
</dbReference>
<evidence type="ECO:0000256" key="7">
    <source>
        <dbReference type="ARBA" id="ARBA00022777"/>
    </source>
</evidence>
<evidence type="ECO:0000256" key="11">
    <source>
        <dbReference type="ARBA" id="ARBA00029766"/>
    </source>
</evidence>
<proteinExistence type="inferred from homology"/>
<gene>
    <name evidence="14" type="primary">folK</name>
    <name evidence="14" type="ORF">DA792_15185</name>
</gene>
<evidence type="ECO:0000256" key="1">
    <source>
        <dbReference type="ARBA" id="ARBA00005051"/>
    </source>
</evidence>
<comment type="similarity">
    <text evidence="2">Belongs to the HPPK family.</text>
</comment>
<organism evidence="14 15">
    <name type="scientific">Celeribacter baekdonensis</name>
    <dbReference type="NCBI Taxonomy" id="875171"/>
    <lineage>
        <taxon>Bacteria</taxon>
        <taxon>Pseudomonadati</taxon>
        <taxon>Pseudomonadota</taxon>
        <taxon>Alphaproteobacteria</taxon>
        <taxon>Rhodobacterales</taxon>
        <taxon>Roseobacteraceae</taxon>
        <taxon>Celeribacter</taxon>
    </lineage>
</organism>
<evidence type="ECO:0000256" key="2">
    <source>
        <dbReference type="ARBA" id="ARBA00005810"/>
    </source>
</evidence>
<keyword evidence="9" id="KW-0289">Folate biosynthesis</keyword>
<feature type="domain" description="7,8-dihydro-6-hydroxymethylpterin-pyrophosphokinase" evidence="13">
    <location>
        <begin position="20"/>
        <end position="170"/>
    </location>
</feature>
<evidence type="ECO:0000256" key="9">
    <source>
        <dbReference type="ARBA" id="ARBA00022909"/>
    </source>
</evidence>
<dbReference type="GO" id="GO:0016301">
    <property type="term" value="F:kinase activity"/>
    <property type="evidence" value="ECO:0007669"/>
    <property type="project" value="UniProtKB-KW"/>
</dbReference>
<comment type="pathway">
    <text evidence="1">Cofactor biosynthesis; tetrahydrofolate biosynthesis; 2-amino-4-hydroxy-6-hydroxymethyl-7,8-dihydropteridine diphosphate from 7,8-dihydroneopterin triphosphate: step 4/4.</text>
</comment>
<reference evidence="14 15" key="1">
    <citation type="submission" date="2018-03" db="EMBL/GenBank/DDBJ databases">
        <title>The Complete Genome of Celeribacter baekdonensis strain LH4, a Thiosulfate-Oxidizing Alphaproteobacterium Isolated from Gulf of Mexico Continental Slope Sediments.</title>
        <authorList>
            <person name="Flood B.E."/>
            <person name="Bailey J.V."/>
            <person name="Leprich D."/>
        </authorList>
    </citation>
    <scope>NUCLEOTIDE SEQUENCE [LARGE SCALE GENOMIC DNA]</scope>
    <source>
        <strain evidence="14 15">LH4</strain>
    </source>
</reference>
<evidence type="ECO:0000256" key="4">
    <source>
        <dbReference type="ARBA" id="ARBA00016218"/>
    </source>
</evidence>
<accession>A0A2R4M515</accession>
<keyword evidence="8" id="KW-0067">ATP-binding</keyword>
<evidence type="ECO:0000256" key="6">
    <source>
        <dbReference type="ARBA" id="ARBA00022741"/>
    </source>
</evidence>
<evidence type="ECO:0000256" key="10">
    <source>
        <dbReference type="ARBA" id="ARBA00029409"/>
    </source>
</evidence>
<evidence type="ECO:0000259" key="13">
    <source>
        <dbReference type="Pfam" id="PF01288"/>
    </source>
</evidence>
<dbReference type="Proteomes" id="UP000241447">
    <property type="component" value="Chromosome"/>
</dbReference>
<dbReference type="PANTHER" id="PTHR43071">
    <property type="entry name" value="2-AMINO-4-HYDROXY-6-HYDROXYMETHYLDIHYDROPTERIDINE PYROPHOSPHOKINASE"/>
    <property type="match status" value="1"/>
</dbReference>
<dbReference type="PANTHER" id="PTHR43071:SF1">
    <property type="entry name" value="2-AMINO-4-HYDROXY-6-HYDROXYMETHYLDIHYDROPTERIDINE PYROPHOSPHOKINASE"/>
    <property type="match status" value="1"/>
</dbReference>
<dbReference type="AlphaFoldDB" id="A0A2R4M515"/>
<dbReference type="UniPathway" id="UPA00077">
    <property type="reaction ID" value="UER00155"/>
</dbReference>
<dbReference type="OrthoDB" id="9808041at2"/>
<name>A0A2R4M515_9RHOB</name>
<dbReference type="KEGG" id="cbak:DA792_15185"/>